<dbReference type="GeneID" id="20243763"/>
<reference evidence="2 3" key="1">
    <citation type="journal article" date="2013" name="Nature">
        <title>Insights into bilaterian evolution from three spiralian genomes.</title>
        <authorList>
            <person name="Simakov O."/>
            <person name="Marletaz F."/>
            <person name="Cho S.J."/>
            <person name="Edsinger-Gonzales E."/>
            <person name="Havlak P."/>
            <person name="Hellsten U."/>
            <person name="Kuo D.H."/>
            <person name="Larsson T."/>
            <person name="Lv J."/>
            <person name="Arendt D."/>
            <person name="Savage R."/>
            <person name="Osoegawa K."/>
            <person name="de Jong P."/>
            <person name="Grimwood J."/>
            <person name="Chapman J.A."/>
            <person name="Shapiro H."/>
            <person name="Aerts A."/>
            <person name="Otillar R.P."/>
            <person name="Terry A.Y."/>
            <person name="Boore J.L."/>
            <person name="Grigoriev I.V."/>
            <person name="Lindberg D.R."/>
            <person name="Seaver E.C."/>
            <person name="Weisblat D.A."/>
            <person name="Putnam N.H."/>
            <person name="Rokhsar D.S."/>
        </authorList>
    </citation>
    <scope>NUCLEOTIDE SEQUENCE [LARGE SCALE GENOMIC DNA]</scope>
</reference>
<organism evidence="2 3">
    <name type="scientific">Lottia gigantea</name>
    <name type="common">Giant owl limpet</name>
    <dbReference type="NCBI Taxonomy" id="225164"/>
    <lineage>
        <taxon>Eukaryota</taxon>
        <taxon>Metazoa</taxon>
        <taxon>Spiralia</taxon>
        <taxon>Lophotrochozoa</taxon>
        <taxon>Mollusca</taxon>
        <taxon>Gastropoda</taxon>
        <taxon>Patellogastropoda</taxon>
        <taxon>Lottioidea</taxon>
        <taxon>Lottiidae</taxon>
        <taxon>Lottia</taxon>
    </lineage>
</organism>
<accession>V4B242</accession>
<feature type="region of interest" description="Disordered" evidence="1">
    <location>
        <begin position="22"/>
        <end position="61"/>
    </location>
</feature>
<evidence type="ECO:0000313" key="3">
    <source>
        <dbReference type="Proteomes" id="UP000030746"/>
    </source>
</evidence>
<evidence type="ECO:0000256" key="1">
    <source>
        <dbReference type="SAM" id="MobiDB-lite"/>
    </source>
</evidence>
<proteinExistence type="predicted"/>
<keyword evidence="3" id="KW-1185">Reference proteome</keyword>
<protein>
    <submittedName>
        <fullName evidence="2">Uncharacterized protein</fullName>
    </submittedName>
</protein>
<dbReference type="HOGENOM" id="CLU_1995176_0_0_1"/>
<dbReference type="AlphaFoldDB" id="V4B242"/>
<dbReference type="RefSeq" id="XP_009047627.1">
    <property type="nucleotide sequence ID" value="XM_009049379.1"/>
</dbReference>
<gene>
    <name evidence="2" type="ORF">LOTGIDRAFT_176439</name>
</gene>
<name>V4B242_LOTGI</name>
<sequence length="125" mass="14441">MSEFTPNGSTCIFGLCSKFFRRNSLPRSPSPAEDEGRPSKRTRSPSPVKLNTKQKKTDVKEEEITIIGEADQESERDGSKEIRLADGFLTSRKPLKNQTVKKEEYNNYLLESERIYILFNCRIRH</sequence>
<dbReference type="KEGG" id="lgi:LOTGIDRAFT_176439"/>
<evidence type="ECO:0000313" key="2">
    <source>
        <dbReference type="EMBL" id="ESP01686.1"/>
    </source>
</evidence>
<dbReference type="Proteomes" id="UP000030746">
    <property type="component" value="Unassembled WGS sequence"/>
</dbReference>
<dbReference type="CTD" id="20243763"/>
<dbReference type="EMBL" id="KB200423">
    <property type="protein sequence ID" value="ESP01686.1"/>
    <property type="molecule type" value="Genomic_DNA"/>
</dbReference>